<reference evidence="4" key="1">
    <citation type="submission" date="2018-12" db="EMBL/GenBank/DDBJ databases">
        <title>Tengunoibacter tsumagoiensis gen. nov., sp. nov., Dictyobacter kobayashii sp. nov., D. alpinus sp. nov., and D. joshuensis sp. nov. and description of Dictyobacteraceae fam. nov. within the order Ktedonobacterales isolated from Tengu-no-mugimeshi.</title>
        <authorList>
            <person name="Wang C.M."/>
            <person name="Zheng Y."/>
            <person name="Sakai Y."/>
            <person name="Toyoda A."/>
            <person name="Minakuchi Y."/>
            <person name="Abe K."/>
            <person name="Yokota A."/>
            <person name="Yabe S."/>
        </authorList>
    </citation>
    <scope>NUCLEOTIDE SEQUENCE [LARGE SCALE GENOMIC DNA]</scope>
    <source>
        <strain evidence="4">S-27</strain>
    </source>
</reference>
<dbReference type="SFLD" id="SFLDG01018">
    <property type="entry name" value="Squalene/Phytoene_Synthase_Lik"/>
    <property type="match status" value="1"/>
</dbReference>
<keyword evidence="2" id="KW-0808">Transferase</keyword>
<dbReference type="InterPro" id="IPR008949">
    <property type="entry name" value="Isoprenoid_synthase_dom_sf"/>
</dbReference>
<dbReference type="AlphaFoldDB" id="A0A401ZFB7"/>
<evidence type="ECO:0000313" key="4">
    <source>
        <dbReference type="Proteomes" id="UP000287224"/>
    </source>
</evidence>
<dbReference type="SUPFAM" id="SSF48576">
    <property type="entry name" value="Terpenoid synthases"/>
    <property type="match status" value="1"/>
</dbReference>
<dbReference type="InterPro" id="IPR019845">
    <property type="entry name" value="Squalene/phytoene_synthase_CS"/>
</dbReference>
<dbReference type="GO" id="GO:0004311">
    <property type="term" value="F:geranylgeranyl diphosphate synthase activity"/>
    <property type="evidence" value="ECO:0007669"/>
    <property type="project" value="InterPro"/>
</dbReference>
<sequence>MRQVQQVTDAYEYCRQLTQRASKTFYWGSLFLPQPKRQAVWAIYAFCRMVDDIVDEEVEGAAPVVGHLRGVIAPDRAIDGWRSDLTRLYERGVATDNPILQAWEHMLGYYTVPLNPVLDLLSGVEMDLNQQRYSNFEELYLYCYRVAGTVGLLTSPIFGYEDDSALNYAVDLGIALQLTNILRDIGEDARRDRIYLPLDELKQFGYSENDLMRGVINDAFRELVCFQMERAEHYYQRAIPGVDLLEADCRLAVRLSGTLYRCILDRIRSNNFDVFTMRASVPLQTKVRIASTYWLMQQVDPYVKGLHCWKEQYQDALSSHR</sequence>
<evidence type="ECO:0000256" key="1">
    <source>
        <dbReference type="ARBA" id="ARBA00004829"/>
    </source>
</evidence>
<dbReference type="RefSeq" id="WP_126596601.1">
    <property type="nucleotide sequence ID" value="NZ_BIFQ01000001.1"/>
</dbReference>
<dbReference type="SFLD" id="SFLDG01212">
    <property type="entry name" value="Phytoene_synthase_like"/>
    <property type="match status" value="1"/>
</dbReference>
<keyword evidence="4" id="KW-1185">Reference proteome</keyword>
<evidence type="ECO:0000313" key="3">
    <source>
        <dbReference type="EMBL" id="GCE05565.1"/>
    </source>
</evidence>
<dbReference type="InterPro" id="IPR044843">
    <property type="entry name" value="Trans_IPPS_bact-type"/>
</dbReference>
<dbReference type="InterPro" id="IPR033904">
    <property type="entry name" value="Trans_IPPS_HH"/>
</dbReference>
<dbReference type="InterPro" id="IPR002060">
    <property type="entry name" value="Squ/phyt_synthse"/>
</dbReference>
<dbReference type="Pfam" id="PF00494">
    <property type="entry name" value="SQS_PSY"/>
    <property type="match status" value="1"/>
</dbReference>
<dbReference type="EMBL" id="BIFQ01000001">
    <property type="protein sequence ID" value="GCE05565.1"/>
    <property type="molecule type" value="Genomic_DNA"/>
</dbReference>
<name>A0A401ZFB7_9CHLR</name>
<dbReference type="SMR" id="A0A401ZFB7"/>
<comment type="pathway">
    <text evidence="1">Carotenoid biosynthesis.</text>
</comment>
<protein>
    <submittedName>
        <fullName evidence="3">Phytoene desaturase</fullName>
    </submittedName>
</protein>
<dbReference type="SFLD" id="SFLDS00005">
    <property type="entry name" value="Isoprenoid_Synthase_Type_I"/>
    <property type="match status" value="1"/>
</dbReference>
<dbReference type="PANTHER" id="PTHR31480">
    <property type="entry name" value="BIFUNCTIONAL LYCOPENE CYCLASE/PHYTOENE SYNTHASE"/>
    <property type="match status" value="1"/>
</dbReference>
<dbReference type="GO" id="GO:0051996">
    <property type="term" value="F:squalene synthase [NAD(P)H] activity"/>
    <property type="evidence" value="ECO:0007669"/>
    <property type="project" value="InterPro"/>
</dbReference>
<dbReference type="CDD" id="cd00683">
    <property type="entry name" value="Trans_IPPS_HH"/>
    <property type="match status" value="1"/>
</dbReference>
<organism evidence="3 4">
    <name type="scientific">Dictyobacter aurantiacus</name>
    <dbReference type="NCBI Taxonomy" id="1936993"/>
    <lineage>
        <taxon>Bacteria</taxon>
        <taxon>Bacillati</taxon>
        <taxon>Chloroflexota</taxon>
        <taxon>Ktedonobacteria</taxon>
        <taxon>Ktedonobacterales</taxon>
        <taxon>Dictyobacteraceae</taxon>
        <taxon>Dictyobacter</taxon>
    </lineage>
</organism>
<dbReference type="OrthoDB" id="9787280at2"/>
<gene>
    <name evidence="3" type="ORF">KDAU_28940</name>
</gene>
<proteinExistence type="predicted"/>
<comment type="caution">
    <text evidence="3">The sequence shown here is derived from an EMBL/GenBank/DDBJ whole genome shotgun (WGS) entry which is preliminary data.</text>
</comment>
<dbReference type="Proteomes" id="UP000287224">
    <property type="component" value="Unassembled WGS sequence"/>
</dbReference>
<dbReference type="Gene3D" id="1.10.600.10">
    <property type="entry name" value="Farnesyl Diphosphate Synthase"/>
    <property type="match status" value="1"/>
</dbReference>
<dbReference type="PROSITE" id="PS01045">
    <property type="entry name" value="SQUALEN_PHYTOEN_SYN_2"/>
    <property type="match status" value="1"/>
</dbReference>
<evidence type="ECO:0000256" key="2">
    <source>
        <dbReference type="ARBA" id="ARBA00022679"/>
    </source>
</evidence>
<dbReference type="GO" id="GO:0016117">
    <property type="term" value="P:carotenoid biosynthetic process"/>
    <property type="evidence" value="ECO:0007669"/>
    <property type="project" value="UniProtKB-ARBA"/>
</dbReference>
<accession>A0A401ZFB7</accession>